<accession>U6KRY7</accession>
<feature type="region of interest" description="Disordered" evidence="1">
    <location>
        <begin position="53"/>
        <end position="91"/>
    </location>
</feature>
<proteinExistence type="predicted"/>
<feature type="region of interest" description="Disordered" evidence="1">
    <location>
        <begin position="116"/>
        <end position="183"/>
    </location>
</feature>
<gene>
    <name evidence="2" type="ORF">ETH_00006190</name>
</gene>
<dbReference type="RefSeq" id="XP_013231627.1">
    <property type="nucleotide sequence ID" value="XM_013376173.1"/>
</dbReference>
<evidence type="ECO:0000256" key="1">
    <source>
        <dbReference type="SAM" id="MobiDB-lite"/>
    </source>
</evidence>
<reference evidence="2" key="2">
    <citation type="submission" date="2013-10" db="EMBL/GenBank/DDBJ databases">
        <authorList>
            <person name="Aslett M."/>
        </authorList>
    </citation>
    <scope>NUCLEOTIDE SEQUENCE [LARGE SCALE GENOMIC DNA]</scope>
    <source>
        <strain evidence="2">Houghton</strain>
    </source>
</reference>
<dbReference type="OrthoDB" id="348907at2759"/>
<reference evidence="2" key="1">
    <citation type="submission" date="2013-10" db="EMBL/GenBank/DDBJ databases">
        <title>Genomic analysis of the causative agents of coccidiosis in chickens.</title>
        <authorList>
            <person name="Reid A.J."/>
            <person name="Blake D."/>
            <person name="Billington K."/>
            <person name="Browne H."/>
            <person name="Dunn M."/>
            <person name="Hung S."/>
            <person name="Kawahara F."/>
            <person name="Miranda-Saavedra D."/>
            <person name="Mourier T."/>
            <person name="Nagra H."/>
            <person name="Otto T.D."/>
            <person name="Rawlings N."/>
            <person name="Sanchez A."/>
            <person name="Sanders M."/>
            <person name="Subramaniam C."/>
            <person name="Tay Y."/>
            <person name="Dear P."/>
            <person name="Doerig C."/>
            <person name="Gruber A."/>
            <person name="Parkinson J."/>
            <person name="Shirley M."/>
            <person name="Wan K.L."/>
            <person name="Berriman M."/>
            <person name="Tomley F."/>
            <person name="Pain A."/>
        </authorList>
    </citation>
    <scope>NUCLEOTIDE SEQUENCE [LARGE SCALE GENOMIC DNA]</scope>
    <source>
        <strain evidence="2">Houghton</strain>
    </source>
</reference>
<organism evidence="2 3">
    <name type="scientific">Eimeria tenella</name>
    <name type="common">Coccidian parasite</name>
    <dbReference type="NCBI Taxonomy" id="5802"/>
    <lineage>
        <taxon>Eukaryota</taxon>
        <taxon>Sar</taxon>
        <taxon>Alveolata</taxon>
        <taxon>Apicomplexa</taxon>
        <taxon>Conoidasida</taxon>
        <taxon>Coccidia</taxon>
        <taxon>Eucoccidiorida</taxon>
        <taxon>Eimeriorina</taxon>
        <taxon>Eimeriidae</taxon>
        <taxon>Eimeria</taxon>
    </lineage>
</organism>
<feature type="compositionally biased region" description="Low complexity" evidence="1">
    <location>
        <begin position="142"/>
        <end position="161"/>
    </location>
</feature>
<dbReference type="VEuPathDB" id="ToxoDB:ETH_00006190"/>
<dbReference type="EMBL" id="HG675342">
    <property type="protein sequence ID" value="CDJ40877.1"/>
    <property type="molecule type" value="Genomic_DNA"/>
</dbReference>
<dbReference type="Proteomes" id="UP000030747">
    <property type="component" value="Unassembled WGS sequence"/>
</dbReference>
<keyword evidence="3" id="KW-1185">Reference proteome</keyword>
<evidence type="ECO:0000313" key="3">
    <source>
        <dbReference type="Proteomes" id="UP000030747"/>
    </source>
</evidence>
<name>U6KRY7_EIMTE</name>
<dbReference type="GeneID" id="25250445"/>
<feature type="compositionally biased region" description="Low complexity" evidence="1">
    <location>
        <begin position="168"/>
        <end position="183"/>
    </location>
</feature>
<protein>
    <submittedName>
        <fullName evidence="2">Uncharacterized protein</fullName>
    </submittedName>
</protein>
<sequence>MFLLSGVTQQQPQLLLLQLGRRALQQQQQQHLLLLRRNTHSAHGRLSTRLSLMLQRQQQQRQREQEKRVPASQRRNQEQQQQQQQQRRLSEEERKALLQQLLLRIDESFKQHHSLWLPRQSQRGGGRAAKPSLQRPWNPRKQQQQQQQQQRQQQLRGRWGAPAGGAPGSAWATQHPAEATATPAAAAATATAAAATPAAAAAAAAVPVPAVRRSEDLSALECLFLLLRLVRLPKDWQQILRLLQLLNNFGRLSGSSSSSSSSTTHSEIATRLAAAAALCKRHDEACAVLECSKYFLSSPPSLFIVFNLLEDALGRKDAAAADKLFLSLRHDWRLPISPSSYLLMLRAAVTPEHTDIRRCAKGPAGSEPAPGETQAGAAAEADDAAAAATAAAAEATNTQDAEAAAEGEAAADDEITAAEYLRMAKRVSVCMEEDAAAFNGRPLSPRALLLQSWLALLEHKFAADTAALQQGVSLLLAACAARVAEGSSR</sequence>
<evidence type="ECO:0000313" key="2">
    <source>
        <dbReference type="EMBL" id="CDJ40877.1"/>
    </source>
</evidence>
<dbReference type="VEuPathDB" id="ToxoDB:ETH2_0724600"/>
<dbReference type="AlphaFoldDB" id="U6KRY7"/>
<feature type="compositionally biased region" description="Low complexity" evidence="1">
    <location>
        <begin position="78"/>
        <end position="87"/>
    </location>
</feature>